<sequence>MEGTRFRECLCRWHNAGVSFVADLVGTGSRIPLTLLAGPADAVPLTSVTAVEALARLRRAPEGALVVVTGRSAARAAGYELDIAVRTAAERGVPALVLIGCGPLPITAARLADRARLAVLTAEEDCDVAEVVLYLGQVIRGDAADSLARAQAALRIVREAGEPPGAAEDGDRVVALLERVGAVLGRTLTTTDEAAGPADAEPIWVAGRRQGGVTGPPDDAVRLVLPAVAAAVGRLRQFALERATAPGQTRSDILTELIVSERVQAGALADRARLLGLAVDDLHTAIWMTPDRPPGPDPAELAERRRLFDTLTLRTHQAPQPSGESWNLARLAADIVLVGTARAEIRPPRALQMIDAVRAAVAEEHPGMVLRFGIGTPQRGIEGLRQSATEARAAAAIAVRSRELVHTFDAAGINRVLSQIAASALSRRVVDDLLRPLDALGPGRSAEAIATLCAYLDARGSLKAAASRLALHPNAVNYRIRKIVERLGADLSDPDTAFALHLACRVRLRD</sequence>
<evidence type="ECO:0000259" key="2">
    <source>
        <dbReference type="Pfam" id="PF13556"/>
    </source>
</evidence>
<proteinExistence type="inferred from homology"/>
<dbReference type="EMBL" id="FZNP01000003">
    <property type="protein sequence ID" value="SNR51322.1"/>
    <property type="molecule type" value="Genomic_DNA"/>
</dbReference>
<dbReference type="InterPro" id="IPR041522">
    <property type="entry name" value="CdaR_GGDEF"/>
</dbReference>
<evidence type="ECO:0000256" key="1">
    <source>
        <dbReference type="ARBA" id="ARBA00006754"/>
    </source>
</evidence>
<accession>A0A238WXU0</accession>
<evidence type="ECO:0000313" key="5">
    <source>
        <dbReference type="Proteomes" id="UP000198420"/>
    </source>
</evidence>
<evidence type="ECO:0000313" key="4">
    <source>
        <dbReference type="EMBL" id="SNR51322.1"/>
    </source>
</evidence>
<dbReference type="Gene3D" id="1.10.10.2840">
    <property type="entry name" value="PucR C-terminal helix-turn-helix domain"/>
    <property type="match status" value="1"/>
</dbReference>
<evidence type="ECO:0000259" key="3">
    <source>
        <dbReference type="Pfam" id="PF17853"/>
    </source>
</evidence>
<organism evidence="4 5">
    <name type="scientific">Actinomadura mexicana</name>
    <dbReference type="NCBI Taxonomy" id="134959"/>
    <lineage>
        <taxon>Bacteria</taxon>
        <taxon>Bacillati</taxon>
        <taxon>Actinomycetota</taxon>
        <taxon>Actinomycetes</taxon>
        <taxon>Streptosporangiales</taxon>
        <taxon>Thermomonosporaceae</taxon>
        <taxon>Actinomadura</taxon>
    </lineage>
</organism>
<dbReference type="InterPro" id="IPR051448">
    <property type="entry name" value="CdaR-like_regulators"/>
</dbReference>
<name>A0A238WXU0_9ACTN</name>
<dbReference type="Proteomes" id="UP000198420">
    <property type="component" value="Unassembled WGS sequence"/>
</dbReference>
<feature type="domain" description="CdaR GGDEF-like" evidence="3">
    <location>
        <begin position="267"/>
        <end position="397"/>
    </location>
</feature>
<dbReference type="Pfam" id="PF13556">
    <property type="entry name" value="HTH_30"/>
    <property type="match status" value="1"/>
</dbReference>
<gene>
    <name evidence="4" type="ORF">SAMN06265355_103443</name>
</gene>
<dbReference type="PANTHER" id="PTHR33744">
    <property type="entry name" value="CARBOHYDRATE DIACID REGULATOR"/>
    <property type="match status" value="1"/>
</dbReference>
<comment type="similarity">
    <text evidence="1">Belongs to the CdaR family.</text>
</comment>
<keyword evidence="5" id="KW-1185">Reference proteome</keyword>
<feature type="domain" description="PucR C-terminal helix-turn-helix" evidence="2">
    <location>
        <begin position="449"/>
        <end position="506"/>
    </location>
</feature>
<dbReference type="PANTHER" id="PTHR33744:SF7">
    <property type="entry name" value="PUCR FAMILY TRANSCRIPTIONAL REGULATOR"/>
    <property type="match status" value="1"/>
</dbReference>
<dbReference type="Pfam" id="PF17853">
    <property type="entry name" value="GGDEF_2"/>
    <property type="match status" value="1"/>
</dbReference>
<dbReference type="InterPro" id="IPR042070">
    <property type="entry name" value="PucR_C-HTH_sf"/>
</dbReference>
<dbReference type="InterPro" id="IPR025736">
    <property type="entry name" value="PucR_C-HTH_dom"/>
</dbReference>
<protein>
    <submittedName>
        <fullName evidence="4">PucR C-terminal helix-turn-helix domain-containing protein</fullName>
    </submittedName>
</protein>
<dbReference type="AlphaFoldDB" id="A0A238WXU0"/>
<reference evidence="5" key="1">
    <citation type="submission" date="2017-06" db="EMBL/GenBank/DDBJ databases">
        <authorList>
            <person name="Varghese N."/>
            <person name="Submissions S."/>
        </authorList>
    </citation>
    <scope>NUCLEOTIDE SEQUENCE [LARGE SCALE GENOMIC DNA]</scope>
    <source>
        <strain evidence="5">DSM 44485</strain>
    </source>
</reference>